<dbReference type="GO" id="GO:0006307">
    <property type="term" value="P:DNA alkylation repair"/>
    <property type="evidence" value="ECO:0007669"/>
    <property type="project" value="InterPro"/>
</dbReference>
<dbReference type="GO" id="GO:0043130">
    <property type="term" value="F:ubiquitin binding"/>
    <property type="evidence" value="ECO:0007669"/>
    <property type="project" value="InterPro"/>
</dbReference>
<dbReference type="VEuPathDB" id="FungiDB:H310_07134"/>
<dbReference type="eggNOG" id="ENOG502QUQ4">
    <property type="taxonomic scope" value="Eukaryota"/>
</dbReference>
<feature type="domain" description="Fe2OG dioxygenase" evidence="2">
    <location>
        <begin position="234"/>
        <end position="343"/>
    </location>
</feature>
<dbReference type="GO" id="GO:0051213">
    <property type="term" value="F:dioxygenase activity"/>
    <property type="evidence" value="ECO:0007669"/>
    <property type="project" value="InterPro"/>
</dbReference>
<dbReference type="SUPFAM" id="SSF46934">
    <property type="entry name" value="UBA-like"/>
    <property type="match status" value="1"/>
</dbReference>
<gene>
    <name evidence="3" type="ORF">H310_07134</name>
</gene>
<dbReference type="Gene3D" id="1.10.8.10">
    <property type="entry name" value="DNA helicase RuvA subunit, C-terminal domain"/>
    <property type="match status" value="1"/>
</dbReference>
<dbReference type="SUPFAM" id="SSF51197">
    <property type="entry name" value="Clavaminate synthase-like"/>
    <property type="match status" value="1"/>
</dbReference>
<dbReference type="Pfam" id="PF02845">
    <property type="entry name" value="CUE"/>
    <property type="match status" value="1"/>
</dbReference>
<organism evidence="3">
    <name type="scientific">Aphanomyces invadans</name>
    <dbReference type="NCBI Taxonomy" id="157072"/>
    <lineage>
        <taxon>Eukaryota</taxon>
        <taxon>Sar</taxon>
        <taxon>Stramenopiles</taxon>
        <taxon>Oomycota</taxon>
        <taxon>Saprolegniomycetes</taxon>
        <taxon>Saprolegniales</taxon>
        <taxon>Verrucalvaceae</taxon>
        <taxon>Aphanomyces</taxon>
    </lineage>
</organism>
<dbReference type="InterPro" id="IPR009060">
    <property type="entry name" value="UBA-like_sf"/>
</dbReference>
<protein>
    <recommendedName>
        <fullName evidence="4">Fe2OG dioxygenase domain-containing protein</fullName>
    </recommendedName>
</protein>
<dbReference type="InterPro" id="IPR032854">
    <property type="entry name" value="ALKBH3"/>
</dbReference>
<accession>A0A024U293</accession>
<evidence type="ECO:0008006" key="4">
    <source>
        <dbReference type="Google" id="ProtNLM"/>
    </source>
</evidence>
<evidence type="ECO:0000313" key="3">
    <source>
        <dbReference type="EMBL" id="ETW00546.1"/>
    </source>
</evidence>
<name>A0A024U293_9STRA</name>
<dbReference type="PROSITE" id="PS51471">
    <property type="entry name" value="FE2OG_OXY"/>
    <property type="match status" value="1"/>
</dbReference>
<dbReference type="InterPro" id="IPR027450">
    <property type="entry name" value="AlkB-like"/>
</dbReference>
<dbReference type="InterPro" id="IPR037151">
    <property type="entry name" value="AlkB-like_sf"/>
</dbReference>
<dbReference type="STRING" id="157072.A0A024U293"/>
<dbReference type="Gene3D" id="2.60.120.590">
    <property type="entry name" value="Alpha-ketoglutarate-dependent dioxygenase AlkB-like"/>
    <property type="match status" value="1"/>
</dbReference>
<dbReference type="GeneID" id="20084184"/>
<dbReference type="OrthoDB" id="545910at2759"/>
<dbReference type="EMBL" id="KI913964">
    <property type="protein sequence ID" value="ETW00546.1"/>
    <property type="molecule type" value="Genomic_DNA"/>
</dbReference>
<evidence type="ECO:0000259" key="1">
    <source>
        <dbReference type="PROSITE" id="PS51140"/>
    </source>
</evidence>
<dbReference type="InterPro" id="IPR003892">
    <property type="entry name" value="CUE"/>
</dbReference>
<dbReference type="AlphaFoldDB" id="A0A024U293"/>
<dbReference type="CDD" id="cd14279">
    <property type="entry name" value="CUE"/>
    <property type="match status" value="1"/>
</dbReference>
<evidence type="ECO:0000259" key="2">
    <source>
        <dbReference type="PROSITE" id="PS51471"/>
    </source>
</evidence>
<dbReference type="PROSITE" id="PS51140">
    <property type="entry name" value="CUE"/>
    <property type="match status" value="1"/>
</dbReference>
<proteinExistence type="predicted"/>
<feature type="domain" description="CUE" evidence="1">
    <location>
        <begin position="7"/>
        <end position="51"/>
    </location>
</feature>
<reference evidence="3" key="1">
    <citation type="submission" date="2013-12" db="EMBL/GenBank/DDBJ databases">
        <title>The Genome Sequence of Aphanomyces invadans NJM9701.</title>
        <authorList>
            <consortium name="The Broad Institute Genomics Platform"/>
            <person name="Russ C."/>
            <person name="Tyler B."/>
            <person name="van West P."/>
            <person name="Dieguez-Uribeondo J."/>
            <person name="Young S.K."/>
            <person name="Zeng Q."/>
            <person name="Gargeya S."/>
            <person name="Fitzgerald M."/>
            <person name="Abouelleil A."/>
            <person name="Alvarado L."/>
            <person name="Chapman S.B."/>
            <person name="Gainer-Dewar J."/>
            <person name="Goldberg J."/>
            <person name="Griggs A."/>
            <person name="Gujja S."/>
            <person name="Hansen M."/>
            <person name="Howarth C."/>
            <person name="Imamovic A."/>
            <person name="Ireland A."/>
            <person name="Larimer J."/>
            <person name="McCowan C."/>
            <person name="Murphy C."/>
            <person name="Pearson M."/>
            <person name="Poon T.W."/>
            <person name="Priest M."/>
            <person name="Roberts A."/>
            <person name="Saif S."/>
            <person name="Shea T."/>
            <person name="Sykes S."/>
            <person name="Wortman J."/>
            <person name="Nusbaum C."/>
            <person name="Birren B."/>
        </authorList>
    </citation>
    <scope>NUCLEOTIDE SEQUENCE [LARGE SCALE GENOMIC DNA]</scope>
    <source>
        <strain evidence="3">NJM9701</strain>
    </source>
</reference>
<dbReference type="Pfam" id="PF13532">
    <property type="entry name" value="2OG-FeII_Oxy_2"/>
    <property type="match status" value="1"/>
</dbReference>
<dbReference type="RefSeq" id="XP_008870681.1">
    <property type="nucleotide sequence ID" value="XM_008872459.1"/>
</dbReference>
<dbReference type="PANTHER" id="PTHR31212:SF4">
    <property type="entry name" value="ALPHA-KETOGLUTARATE-DEPENDENT DIOXYGENASE ALKB HOMOLOG 3"/>
    <property type="match status" value="1"/>
</dbReference>
<dbReference type="PANTHER" id="PTHR31212">
    <property type="entry name" value="ALPHA-KETOGLUTARATE-DEPENDENT DIOXYGENASE ALKB HOMOLOG 3"/>
    <property type="match status" value="1"/>
</dbReference>
<sequence length="426" mass="48326">MSIASPAHDAAMAVLAEMFPSVPIDKMYAALSSVHGDLDAAIDSLLKPQRSKRKCYPDIRAFFQQPIGAVPPPKKRHIHTSLPAEFVPSEDKNVVMASFSQWDPTKDPQKPKLLTSQTLSQHVPCLSLQLNFLSHGQADSLLHEMLTTSTDWVRTKWVIVDREVESPHHTQLYGVNEEQLARKADLYANTGTAATKMKVFPPVLQSITGEIEATVNQALVTRTRHPLEAPGPWVANIALGNVYRTSHESVGSHSDTMTELGPRPTIASLTLGAERIFRIKRLATDTMPAQTFNVQLPHNSLLIMFPPFQEFYRHEVPPQQPWQVKAHPVARETRVNITFRMMRSNYVRHMPRCHCGKVAVLRTANRPAKRHVGEYFYMCAGETTTRMQRHLIATFPTRKRRIHSARFDQACFKHHWQSIRHRRKAA</sequence>
<dbReference type="InterPro" id="IPR005123">
    <property type="entry name" value="Oxoglu/Fe-dep_dioxygenase_dom"/>
</dbReference>